<dbReference type="KEGG" id="cfi:Celf_2173"/>
<feature type="compositionally biased region" description="Basic and acidic residues" evidence="1">
    <location>
        <begin position="1"/>
        <end position="17"/>
    </location>
</feature>
<keyword evidence="2" id="KW-1133">Transmembrane helix</keyword>
<protein>
    <submittedName>
        <fullName evidence="3">Uncharacterized protein</fullName>
    </submittedName>
</protein>
<organism evidence="3 4">
    <name type="scientific">Cellulomonas fimi (strain ATCC 484 / DSM 20113 / JCM 1341 / CCUG 24087 / LMG 16345 / NBRC 15513 / NCIMB 8980 / NCTC 7547 / NRS-133)</name>
    <dbReference type="NCBI Taxonomy" id="590998"/>
    <lineage>
        <taxon>Bacteria</taxon>
        <taxon>Bacillati</taxon>
        <taxon>Actinomycetota</taxon>
        <taxon>Actinomycetes</taxon>
        <taxon>Micrococcales</taxon>
        <taxon>Cellulomonadaceae</taxon>
        <taxon>Cellulomonas</taxon>
    </lineage>
</organism>
<evidence type="ECO:0000256" key="2">
    <source>
        <dbReference type="SAM" id="Phobius"/>
    </source>
</evidence>
<dbReference type="STRING" id="590998.Celf_2173"/>
<feature type="transmembrane region" description="Helical" evidence="2">
    <location>
        <begin position="126"/>
        <end position="148"/>
    </location>
</feature>
<dbReference type="Proteomes" id="UP000008460">
    <property type="component" value="Chromosome"/>
</dbReference>
<keyword evidence="2" id="KW-0812">Transmembrane</keyword>
<reference evidence="3 4" key="1">
    <citation type="submission" date="2011-04" db="EMBL/GenBank/DDBJ databases">
        <title>Complete sequence of Cellulomonas fimi ATCC 484.</title>
        <authorList>
            <consortium name="US DOE Joint Genome Institute"/>
            <person name="Lucas S."/>
            <person name="Han J."/>
            <person name="Lapidus A."/>
            <person name="Cheng J.-F."/>
            <person name="Goodwin L."/>
            <person name="Pitluck S."/>
            <person name="Peters L."/>
            <person name="Chertkov O."/>
            <person name="Detter J.C."/>
            <person name="Han C."/>
            <person name="Tapia R."/>
            <person name="Land M."/>
            <person name="Hauser L."/>
            <person name="Kyrpides N."/>
            <person name="Ivanova N."/>
            <person name="Ovchinnikova G."/>
            <person name="Pagani I."/>
            <person name="Mead D."/>
            <person name="Brumm P."/>
            <person name="Woyke T."/>
        </authorList>
    </citation>
    <scope>NUCLEOTIDE SEQUENCE [LARGE SCALE GENOMIC DNA]</scope>
    <source>
        <strain evidence="4">ATCC 484 / DSM 20113 / JCM 1341 / NBRC 15513 / NCIMB 8980 / NCTC 7547</strain>
    </source>
</reference>
<evidence type="ECO:0000313" key="4">
    <source>
        <dbReference type="Proteomes" id="UP000008460"/>
    </source>
</evidence>
<keyword evidence="4" id="KW-1185">Reference proteome</keyword>
<sequence>MAARPDDPDDAVPHRGPDVPGPGDDAHEPTDDERWDAIVAQLGDLADYDGADETDGHPSGDVPPAVPPVAPGAAGWPGDARVVRAVRGPVPDGPGRGPRDADGPDPLEEEHFEPPDPGPVLGGDPLLTMAWFAAAGMPVFLLVVLVAWRDAPSALVQAAAVVFVIGVAVLVWRMPHRRDPEDHDNGAVV</sequence>
<accession>F4H1K2</accession>
<feature type="compositionally biased region" description="Low complexity" evidence="1">
    <location>
        <begin position="71"/>
        <end position="90"/>
    </location>
</feature>
<name>F4H1K2_CELFA</name>
<feature type="transmembrane region" description="Helical" evidence="2">
    <location>
        <begin position="154"/>
        <end position="172"/>
    </location>
</feature>
<evidence type="ECO:0000256" key="1">
    <source>
        <dbReference type="SAM" id="MobiDB-lite"/>
    </source>
</evidence>
<evidence type="ECO:0000313" key="3">
    <source>
        <dbReference type="EMBL" id="AEE46301.1"/>
    </source>
</evidence>
<proteinExistence type="predicted"/>
<dbReference type="EMBL" id="CP002666">
    <property type="protein sequence ID" value="AEE46301.1"/>
    <property type="molecule type" value="Genomic_DNA"/>
</dbReference>
<gene>
    <name evidence="3" type="ordered locus">Celf_2173</name>
</gene>
<dbReference type="HOGENOM" id="CLU_1481435_0_0_11"/>
<dbReference type="RefSeq" id="WP_013771327.1">
    <property type="nucleotide sequence ID" value="NC_015514.1"/>
</dbReference>
<dbReference type="AlphaFoldDB" id="F4H1K2"/>
<feature type="region of interest" description="Disordered" evidence="1">
    <location>
        <begin position="1"/>
        <end position="120"/>
    </location>
</feature>
<dbReference type="eggNOG" id="ENOG5033FW7">
    <property type="taxonomic scope" value="Bacteria"/>
</dbReference>
<keyword evidence="2" id="KW-0472">Membrane</keyword>